<evidence type="ECO:0000256" key="1">
    <source>
        <dbReference type="ARBA" id="ARBA00005525"/>
    </source>
</evidence>
<feature type="domain" description="Pyrroline-5-carboxylate reductase dimerisation" evidence="9">
    <location>
        <begin position="158"/>
        <end position="261"/>
    </location>
</feature>
<dbReference type="PATRIC" id="fig|857265.3.peg.607"/>
<dbReference type="RefSeq" id="WP_053936293.1">
    <property type="nucleotide sequence ID" value="NZ_LAQT01000002.1"/>
</dbReference>
<dbReference type="InterPro" id="IPR008927">
    <property type="entry name" value="6-PGluconate_DH-like_C_sf"/>
</dbReference>
<dbReference type="GO" id="GO:0005737">
    <property type="term" value="C:cytoplasm"/>
    <property type="evidence" value="ECO:0007669"/>
    <property type="project" value="UniProtKB-SubCell"/>
</dbReference>
<comment type="similarity">
    <text evidence="1 4 7">Belongs to the pyrroline-5-carboxylate reductase family.</text>
</comment>
<dbReference type="EC" id="1.5.1.2" evidence="4 5"/>
<dbReference type="FunFam" id="1.10.3730.10:FF:000001">
    <property type="entry name" value="Pyrroline-5-carboxylate reductase"/>
    <property type="match status" value="1"/>
</dbReference>
<evidence type="ECO:0000313" key="11">
    <source>
        <dbReference type="Proteomes" id="UP000037939"/>
    </source>
</evidence>
<evidence type="ECO:0000256" key="5">
    <source>
        <dbReference type="NCBIfam" id="TIGR00112"/>
    </source>
</evidence>
<evidence type="ECO:0000256" key="6">
    <source>
        <dbReference type="PIRSR" id="PIRSR000193-1"/>
    </source>
</evidence>
<evidence type="ECO:0000256" key="3">
    <source>
        <dbReference type="ARBA" id="ARBA00023002"/>
    </source>
</evidence>
<dbReference type="Proteomes" id="UP000037939">
    <property type="component" value="Unassembled WGS sequence"/>
</dbReference>
<dbReference type="Pfam" id="PF03807">
    <property type="entry name" value="F420_oxidored"/>
    <property type="match status" value="1"/>
</dbReference>
<dbReference type="PROSITE" id="PS00521">
    <property type="entry name" value="P5CR"/>
    <property type="match status" value="1"/>
</dbReference>
<comment type="pathway">
    <text evidence="4 7">Amino-acid biosynthesis; L-proline biosynthesis; L-proline from L-glutamate 5-semialdehyde: step 1/1.</text>
</comment>
<feature type="domain" description="Pyrroline-5-carboxylate reductase catalytic N-terminal" evidence="8">
    <location>
        <begin position="3"/>
        <end position="95"/>
    </location>
</feature>
<dbReference type="STRING" id="857265.WG78_02955"/>
<comment type="function">
    <text evidence="4">Catalyzes the reduction of 1-pyrroline-5-carboxylate (PCA) to L-proline.</text>
</comment>
<proteinExistence type="inferred from homology"/>
<dbReference type="InterPro" id="IPR029036">
    <property type="entry name" value="P5CR_dimer"/>
</dbReference>
<comment type="subcellular location">
    <subcellularLocation>
        <location evidence="4">Cytoplasm</location>
    </subcellularLocation>
</comment>
<evidence type="ECO:0000256" key="2">
    <source>
        <dbReference type="ARBA" id="ARBA00022857"/>
    </source>
</evidence>
<organism evidence="10 11">
    <name type="scientific">Amantichitinum ursilacus</name>
    <dbReference type="NCBI Taxonomy" id="857265"/>
    <lineage>
        <taxon>Bacteria</taxon>
        <taxon>Pseudomonadati</taxon>
        <taxon>Pseudomonadota</taxon>
        <taxon>Betaproteobacteria</taxon>
        <taxon>Neisseriales</taxon>
        <taxon>Chitinibacteraceae</taxon>
        <taxon>Amantichitinum</taxon>
    </lineage>
</organism>
<keyword evidence="3 4" id="KW-0560">Oxidoreductase</keyword>
<keyword evidence="4 7" id="KW-0641">Proline biosynthesis</keyword>
<dbReference type="Gene3D" id="3.40.50.720">
    <property type="entry name" value="NAD(P)-binding Rossmann-like Domain"/>
    <property type="match status" value="1"/>
</dbReference>
<dbReference type="SUPFAM" id="SSF51735">
    <property type="entry name" value="NAD(P)-binding Rossmann-fold domains"/>
    <property type="match status" value="1"/>
</dbReference>
<dbReference type="PANTHER" id="PTHR11645:SF0">
    <property type="entry name" value="PYRROLINE-5-CARBOXYLATE REDUCTASE 3"/>
    <property type="match status" value="1"/>
</dbReference>
<dbReference type="InterPro" id="IPR000304">
    <property type="entry name" value="Pyrroline-COOH_reductase"/>
</dbReference>
<comment type="catalytic activity">
    <reaction evidence="4">
        <text>L-proline + NAD(+) = (S)-1-pyrroline-5-carboxylate + NADH + 2 H(+)</text>
        <dbReference type="Rhea" id="RHEA:14105"/>
        <dbReference type="ChEBI" id="CHEBI:15378"/>
        <dbReference type="ChEBI" id="CHEBI:17388"/>
        <dbReference type="ChEBI" id="CHEBI:57540"/>
        <dbReference type="ChEBI" id="CHEBI:57945"/>
        <dbReference type="ChEBI" id="CHEBI:60039"/>
        <dbReference type="EC" id="1.5.1.2"/>
    </reaction>
</comment>
<evidence type="ECO:0000256" key="7">
    <source>
        <dbReference type="RuleBase" id="RU003903"/>
    </source>
</evidence>
<keyword evidence="4" id="KW-0963">Cytoplasm</keyword>
<dbReference type="GO" id="GO:0004735">
    <property type="term" value="F:pyrroline-5-carboxylate reductase activity"/>
    <property type="evidence" value="ECO:0007669"/>
    <property type="project" value="UniProtKB-UniRule"/>
</dbReference>
<dbReference type="InterPro" id="IPR036291">
    <property type="entry name" value="NAD(P)-bd_dom_sf"/>
</dbReference>
<dbReference type="EMBL" id="LAQT01000002">
    <property type="protein sequence ID" value="KPC54499.1"/>
    <property type="molecule type" value="Genomic_DNA"/>
</dbReference>
<evidence type="ECO:0000256" key="4">
    <source>
        <dbReference type="HAMAP-Rule" id="MF_01925"/>
    </source>
</evidence>
<dbReference type="NCBIfam" id="TIGR00112">
    <property type="entry name" value="proC"/>
    <property type="match status" value="1"/>
</dbReference>
<dbReference type="AlphaFoldDB" id="A0A0N0XKT2"/>
<sequence>MNIGFIGTGNMASAMIAGLHSSHPDWQIHGFNRSMGKLTDLQTRYGLQIAQSLEDLAARADVLVLAVKPQGYDAMLATLAPPLQARHTLVTVAVGYTIARVQSHIGTQTHIVRSMPNTPASVGAGMSALCGSAGLPEARRSDVTAVFESFGRAVWIAEGQFDVFSAIAGSSPAWVYMMIEAMADAAVQNGMPRAQAYAVISQAVLGSAQLVRDSGQHPGVLKDQVCSPGGTTIAGVAALEKAGMRNAWFEAVNATLARTKALG</sequence>
<dbReference type="Pfam" id="PF14748">
    <property type="entry name" value="P5CR_dimer"/>
    <property type="match status" value="1"/>
</dbReference>
<dbReference type="HAMAP" id="MF_01925">
    <property type="entry name" value="P5C_reductase"/>
    <property type="match status" value="1"/>
</dbReference>
<comment type="caution">
    <text evidence="10">The sequence shown here is derived from an EMBL/GenBank/DDBJ whole genome shotgun (WGS) entry which is preliminary data.</text>
</comment>
<accession>A0A0N0XKT2</accession>
<gene>
    <name evidence="10" type="primary">proC_1</name>
    <name evidence="4" type="synonym">proC</name>
    <name evidence="10" type="ORF">WG78_02955</name>
</gene>
<keyword evidence="2 4" id="KW-0521">NADP</keyword>
<feature type="binding site" evidence="6">
    <location>
        <begin position="6"/>
        <end position="11"/>
    </location>
    <ligand>
        <name>NADP(+)</name>
        <dbReference type="ChEBI" id="CHEBI:58349"/>
    </ligand>
</feature>
<feature type="binding site" evidence="6">
    <location>
        <begin position="66"/>
        <end position="69"/>
    </location>
    <ligand>
        <name>NADP(+)</name>
        <dbReference type="ChEBI" id="CHEBI:58349"/>
    </ligand>
</feature>
<dbReference type="InterPro" id="IPR053790">
    <property type="entry name" value="P5CR-like_CS"/>
</dbReference>
<evidence type="ECO:0000313" key="10">
    <source>
        <dbReference type="EMBL" id="KPC54499.1"/>
    </source>
</evidence>
<dbReference type="OrthoDB" id="9805754at2"/>
<protein>
    <recommendedName>
        <fullName evidence="4 5">Pyrroline-5-carboxylate reductase</fullName>
        <shortName evidence="4">P5C reductase</shortName>
        <shortName evidence="4">P5CR</shortName>
        <ecNumber evidence="4 5">1.5.1.2</ecNumber>
    </recommendedName>
    <alternativeName>
        <fullName evidence="4">PCA reductase</fullName>
    </alternativeName>
</protein>
<keyword evidence="4 7" id="KW-0028">Amino-acid biosynthesis</keyword>
<name>A0A0N0XKT2_9NEIS</name>
<reference evidence="10 11" key="1">
    <citation type="submission" date="2015-07" db="EMBL/GenBank/DDBJ databases">
        <title>Draft genome sequence of the Amantichitinum ursilacus IGB-41, a new chitin-degrading bacterium.</title>
        <authorList>
            <person name="Kirstahler P."/>
            <person name="Guenther M."/>
            <person name="Grumaz C."/>
            <person name="Rupp S."/>
            <person name="Zibek S."/>
            <person name="Sohn K."/>
        </authorList>
    </citation>
    <scope>NUCLEOTIDE SEQUENCE [LARGE SCALE GENOMIC DNA]</scope>
    <source>
        <strain evidence="10 11">IGB-41</strain>
    </source>
</reference>
<comment type="catalytic activity">
    <reaction evidence="4 7">
        <text>L-proline + NADP(+) = (S)-1-pyrroline-5-carboxylate + NADPH + 2 H(+)</text>
        <dbReference type="Rhea" id="RHEA:14109"/>
        <dbReference type="ChEBI" id="CHEBI:15378"/>
        <dbReference type="ChEBI" id="CHEBI:17388"/>
        <dbReference type="ChEBI" id="CHEBI:57783"/>
        <dbReference type="ChEBI" id="CHEBI:58349"/>
        <dbReference type="ChEBI" id="CHEBI:60039"/>
        <dbReference type="EC" id="1.5.1.2"/>
    </reaction>
</comment>
<dbReference type="SUPFAM" id="SSF48179">
    <property type="entry name" value="6-phosphogluconate dehydrogenase C-terminal domain-like"/>
    <property type="match status" value="1"/>
</dbReference>
<dbReference type="Gene3D" id="1.10.3730.10">
    <property type="entry name" value="ProC C-terminal domain-like"/>
    <property type="match status" value="1"/>
</dbReference>
<dbReference type="PANTHER" id="PTHR11645">
    <property type="entry name" value="PYRROLINE-5-CARBOXYLATE REDUCTASE"/>
    <property type="match status" value="1"/>
</dbReference>
<keyword evidence="11" id="KW-1185">Reference proteome</keyword>
<dbReference type="InterPro" id="IPR028939">
    <property type="entry name" value="P5C_Rdtase_cat_N"/>
</dbReference>
<evidence type="ECO:0000259" key="8">
    <source>
        <dbReference type="Pfam" id="PF03807"/>
    </source>
</evidence>
<dbReference type="GO" id="GO:0055129">
    <property type="term" value="P:L-proline biosynthetic process"/>
    <property type="evidence" value="ECO:0007669"/>
    <property type="project" value="UniProtKB-UniRule"/>
</dbReference>
<dbReference type="PIRSF" id="PIRSF000193">
    <property type="entry name" value="Pyrrol-5-carb_rd"/>
    <property type="match status" value="1"/>
</dbReference>
<dbReference type="UniPathway" id="UPA00098">
    <property type="reaction ID" value="UER00361"/>
</dbReference>
<evidence type="ECO:0000259" key="9">
    <source>
        <dbReference type="Pfam" id="PF14748"/>
    </source>
</evidence>